<dbReference type="AlphaFoldDB" id="W0ESN5"/>
<sequence>METGKYFIPPVAIAGNPILQKYSLLLSEFL</sequence>
<reference evidence="1 2" key="1">
    <citation type="submission" date="2013-12" db="EMBL/GenBank/DDBJ databases">
        <authorList>
            <consortium name="DOE Joint Genome Institute"/>
            <person name="Eisen J."/>
            <person name="Huntemann M."/>
            <person name="Han J."/>
            <person name="Chen A."/>
            <person name="Kyrpides N."/>
            <person name="Mavromatis K."/>
            <person name="Markowitz V."/>
            <person name="Palaniappan K."/>
            <person name="Ivanova N."/>
            <person name="Schaumberg A."/>
            <person name="Pati A."/>
            <person name="Liolios K."/>
            <person name="Nordberg H.P."/>
            <person name="Cantor M.N."/>
            <person name="Hua S.X."/>
            <person name="Woyke T."/>
        </authorList>
    </citation>
    <scope>NUCLEOTIDE SEQUENCE [LARGE SCALE GENOMIC DNA]</scope>
    <source>
        <strain evidence="2">DSM 18177</strain>
    </source>
</reference>
<evidence type="ECO:0000313" key="2">
    <source>
        <dbReference type="Proteomes" id="UP000018901"/>
    </source>
</evidence>
<accession>W0ESN5</accession>
<protein>
    <submittedName>
        <fullName evidence="1">Uncharacterized protein</fullName>
    </submittedName>
</protein>
<dbReference type="Proteomes" id="UP000018901">
    <property type="component" value="Chromosome"/>
</dbReference>
<dbReference type="HOGENOM" id="CLU_3402268_0_0_10"/>
<evidence type="ECO:0000313" key="1">
    <source>
        <dbReference type="EMBL" id="AHF13772.1"/>
    </source>
</evidence>
<gene>
    <name evidence="1" type="ORF">BARVI_06300</name>
</gene>
<proteinExistence type="predicted"/>
<keyword evidence="2" id="KW-1185">Reference proteome</keyword>
<dbReference type="STRING" id="880074.BARVI_06300"/>
<dbReference type="EMBL" id="CP007034">
    <property type="protein sequence ID" value="AHF13772.1"/>
    <property type="molecule type" value="Genomic_DNA"/>
</dbReference>
<name>W0ESN5_9BACT</name>
<dbReference type="KEGG" id="bvs:BARVI_06300"/>
<organism evidence="1 2">
    <name type="scientific">Barnesiella viscericola DSM 18177</name>
    <dbReference type="NCBI Taxonomy" id="880074"/>
    <lineage>
        <taxon>Bacteria</taxon>
        <taxon>Pseudomonadati</taxon>
        <taxon>Bacteroidota</taxon>
        <taxon>Bacteroidia</taxon>
        <taxon>Bacteroidales</taxon>
        <taxon>Barnesiellaceae</taxon>
        <taxon>Barnesiella</taxon>
    </lineage>
</organism>